<evidence type="ECO:0000256" key="8">
    <source>
        <dbReference type="PROSITE-ProRule" id="PRU01360"/>
    </source>
</evidence>
<keyword evidence="10" id="KW-1133">Transmembrane helix</keyword>
<dbReference type="AlphaFoldDB" id="A0A4Y9IL05"/>
<evidence type="ECO:0000256" key="10">
    <source>
        <dbReference type="SAM" id="Phobius"/>
    </source>
</evidence>
<keyword evidence="2 8" id="KW-0813">Transport</keyword>
<keyword evidence="3 8" id="KW-1134">Transmembrane beta strand</keyword>
<keyword evidence="7 8" id="KW-0998">Cell outer membrane</keyword>
<dbReference type="InterPro" id="IPR023997">
    <property type="entry name" value="TonB-dep_OMP_SusC/RagA_CS"/>
</dbReference>
<evidence type="ECO:0000313" key="14">
    <source>
        <dbReference type="Proteomes" id="UP000298285"/>
    </source>
</evidence>
<keyword evidence="4 8" id="KW-0812">Transmembrane</keyword>
<dbReference type="EMBL" id="SPPK01000005">
    <property type="protein sequence ID" value="TFU87244.1"/>
    <property type="molecule type" value="Genomic_DNA"/>
</dbReference>
<dbReference type="InterPro" id="IPR036942">
    <property type="entry name" value="Beta-barrel_TonB_sf"/>
</dbReference>
<dbReference type="NCBIfam" id="TIGR04056">
    <property type="entry name" value="OMP_RagA_SusC"/>
    <property type="match status" value="1"/>
</dbReference>
<sequence length="1032" mass="113332">MTNIFIFWEKKYQPSCVKKHIYVFLVLLMLSTFGLYSQTIIRGNVIDDKTKEPIIGASVALKGTTNGTLTDAHGGFSLQVTKALPATLSISLVGYKSQDIDVYDAEEPIILSLKEDFNFLDEVVVTGYTSQQRRSVSGAITSINLSDGIKETAASGFDQLLQGKAPGVQISSNTGVPGGGVIFRVRGSNSINAGVDPLYIIDGVFISNSNLISTGMGGQTQSNPLSDINPSDIENITVLKDANATAIYGSLGANGVVIITTKRGKQDTKAKISVSLSHGWANAIKKFRSITGPETAILANEAAYNTGIDRGLSPSDIKLPFADPSVMPTYDRNSDLFRTAALSNYEISAQGGNSNSTYYVGLGYTKQESVVKPSDFERYSGRLNYDNNLTSKLKIGTSINLSKVYRNISSNDNNPKGVINSAIFVRSYLPIYNEDGSYARYGSFDNHLALIEHLDNNATTWRTIGNLFLEYNLLKELKFRSSWSLDNTDLTESNYADTFISAGIATNGSATSYKAKNIVYTAEQLLTYNKVFKDKHALNVLLGNTVNAVQEEYTSASGQGFATNDLKDISVAATKSGSASKSESRLLSFFGKASYTYNNKYTIDGSIRADASSKFGKNKRWGYFPSVGLTWDASQESFIKNINFFDALKFRGSFGYSGNQNGIGSYAALGLWSAGSNYLETAGTAPSQLANPDLTWETTRQLDLGFDFAILKNAISFSFDYYNKYTYDLLLNVPVPYRSGFTSFLQNYGAVRNSGVELGIQSTNINKKDFKWTTEFNISWNKNKIEKLASDITLGASGRNASILREGYSVNSFYLYKQLYVDPETGNAVYEDVNKDGFITSADRQIVGNALPNYTGGFTNDITYKDFSLNLFFYFQQGNKILSMHDFFLVHGGTQNNIGFIPRQLERWQKAGDITDIPRLTTYSGDPTINGGSANNYGGNVANMSSRYLSDGSFIRLKNLALSYNLPKSIIRNLQLSRLRATVSVTNLFTITKYKGLDPEVNAQSSSQNTYGYDWATVPQPRTIQLTLNATF</sequence>
<dbReference type="InterPro" id="IPR000531">
    <property type="entry name" value="Beta-barrel_TonB"/>
</dbReference>
<keyword evidence="13" id="KW-0675">Receptor</keyword>
<evidence type="ECO:0000259" key="12">
    <source>
        <dbReference type="Pfam" id="PF07715"/>
    </source>
</evidence>
<comment type="caution">
    <text evidence="13">The sequence shown here is derived from an EMBL/GenBank/DDBJ whole genome shotgun (WGS) entry which is preliminary data.</text>
</comment>
<evidence type="ECO:0000256" key="9">
    <source>
        <dbReference type="RuleBase" id="RU003357"/>
    </source>
</evidence>
<feature type="domain" description="TonB-dependent receptor-like beta-barrel" evidence="11">
    <location>
        <begin position="455"/>
        <end position="988"/>
    </location>
</feature>
<dbReference type="NCBIfam" id="TIGR04057">
    <property type="entry name" value="SusC_RagA_signa"/>
    <property type="match status" value="1"/>
</dbReference>
<evidence type="ECO:0000313" key="13">
    <source>
        <dbReference type="EMBL" id="TFU87244.1"/>
    </source>
</evidence>
<dbReference type="InterPro" id="IPR012910">
    <property type="entry name" value="Plug_dom"/>
</dbReference>
<evidence type="ECO:0000256" key="2">
    <source>
        <dbReference type="ARBA" id="ARBA00022448"/>
    </source>
</evidence>
<dbReference type="Pfam" id="PF00593">
    <property type="entry name" value="TonB_dep_Rec_b-barrel"/>
    <property type="match status" value="1"/>
</dbReference>
<accession>A0A4Y9IL05</accession>
<reference evidence="13 14" key="1">
    <citation type="submission" date="2019-03" db="EMBL/GenBank/DDBJ databases">
        <title>Diversity of the mouse oral microbiome.</title>
        <authorList>
            <person name="Joseph S."/>
            <person name="Aduse-Opoku J."/>
            <person name="Curtis M."/>
            <person name="Wade W."/>
            <person name="Hashim A."/>
        </authorList>
    </citation>
    <scope>NUCLEOTIDE SEQUENCE [LARGE SCALE GENOMIC DNA]</scope>
    <source>
        <strain evidence="13 14">P11</strain>
    </source>
</reference>
<proteinExistence type="inferred from homology"/>
<evidence type="ECO:0000256" key="6">
    <source>
        <dbReference type="ARBA" id="ARBA00023136"/>
    </source>
</evidence>
<dbReference type="InterPro" id="IPR039426">
    <property type="entry name" value="TonB-dep_rcpt-like"/>
</dbReference>
<dbReference type="SUPFAM" id="SSF56935">
    <property type="entry name" value="Porins"/>
    <property type="match status" value="1"/>
</dbReference>
<comment type="similarity">
    <text evidence="8 9">Belongs to the TonB-dependent receptor family.</text>
</comment>
<dbReference type="Proteomes" id="UP000298285">
    <property type="component" value="Unassembled WGS sequence"/>
</dbReference>
<evidence type="ECO:0000256" key="7">
    <source>
        <dbReference type="ARBA" id="ARBA00023237"/>
    </source>
</evidence>
<feature type="domain" description="TonB-dependent receptor plug" evidence="12">
    <location>
        <begin position="134"/>
        <end position="256"/>
    </location>
</feature>
<dbReference type="Gene3D" id="2.170.130.10">
    <property type="entry name" value="TonB-dependent receptor, plug domain"/>
    <property type="match status" value="1"/>
</dbReference>
<keyword evidence="6 8" id="KW-0472">Membrane</keyword>
<dbReference type="InterPro" id="IPR037066">
    <property type="entry name" value="Plug_dom_sf"/>
</dbReference>
<dbReference type="PROSITE" id="PS52016">
    <property type="entry name" value="TONB_DEPENDENT_REC_3"/>
    <property type="match status" value="1"/>
</dbReference>
<dbReference type="InterPro" id="IPR008969">
    <property type="entry name" value="CarboxyPept-like_regulatory"/>
</dbReference>
<evidence type="ECO:0000256" key="3">
    <source>
        <dbReference type="ARBA" id="ARBA00022452"/>
    </source>
</evidence>
<protein>
    <submittedName>
        <fullName evidence="13">TonB-dependent receptor</fullName>
    </submittedName>
</protein>
<dbReference type="Pfam" id="PF13715">
    <property type="entry name" value="CarbopepD_reg_2"/>
    <property type="match status" value="1"/>
</dbReference>
<dbReference type="SUPFAM" id="SSF49464">
    <property type="entry name" value="Carboxypeptidase regulatory domain-like"/>
    <property type="match status" value="1"/>
</dbReference>
<feature type="transmembrane region" description="Helical" evidence="10">
    <location>
        <begin position="21"/>
        <end position="41"/>
    </location>
</feature>
<dbReference type="Gene3D" id="2.40.170.20">
    <property type="entry name" value="TonB-dependent receptor, beta-barrel domain"/>
    <property type="match status" value="1"/>
</dbReference>
<dbReference type="Gene3D" id="2.60.40.1120">
    <property type="entry name" value="Carboxypeptidase-like, regulatory domain"/>
    <property type="match status" value="1"/>
</dbReference>
<dbReference type="Pfam" id="PF07715">
    <property type="entry name" value="Plug"/>
    <property type="match status" value="1"/>
</dbReference>
<gene>
    <name evidence="13" type="ORF">E4T88_14200</name>
</gene>
<evidence type="ECO:0000259" key="11">
    <source>
        <dbReference type="Pfam" id="PF00593"/>
    </source>
</evidence>
<dbReference type="GO" id="GO:0009279">
    <property type="term" value="C:cell outer membrane"/>
    <property type="evidence" value="ECO:0007669"/>
    <property type="project" value="UniProtKB-SubCell"/>
</dbReference>
<evidence type="ECO:0000256" key="1">
    <source>
        <dbReference type="ARBA" id="ARBA00004571"/>
    </source>
</evidence>
<evidence type="ECO:0000256" key="4">
    <source>
        <dbReference type="ARBA" id="ARBA00022692"/>
    </source>
</evidence>
<organism evidence="13 14">
    <name type="scientific">Dysgonomonas mossii</name>
    <dbReference type="NCBI Taxonomy" id="163665"/>
    <lineage>
        <taxon>Bacteria</taxon>
        <taxon>Pseudomonadati</taxon>
        <taxon>Bacteroidota</taxon>
        <taxon>Bacteroidia</taxon>
        <taxon>Bacteroidales</taxon>
        <taxon>Dysgonomonadaceae</taxon>
        <taxon>Dysgonomonas</taxon>
    </lineage>
</organism>
<dbReference type="OrthoDB" id="9768177at2"/>
<comment type="subcellular location">
    <subcellularLocation>
        <location evidence="1 8">Cell outer membrane</location>
        <topology evidence="1 8">Multi-pass membrane protein</topology>
    </subcellularLocation>
</comment>
<keyword evidence="5 9" id="KW-0798">TonB box</keyword>
<name>A0A4Y9IL05_9BACT</name>
<dbReference type="InterPro" id="IPR023996">
    <property type="entry name" value="TonB-dep_OMP_SusC/RagA"/>
</dbReference>
<evidence type="ECO:0000256" key="5">
    <source>
        <dbReference type="ARBA" id="ARBA00023077"/>
    </source>
</evidence>